<protein>
    <submittedName>
        <fullName evidence="2">Uncharacterized protein</fullName>
    </submittedName>
</protein>
<reference evidence="2" key="2">
    <citation type="submission" date="2020-11" db="EMBL/GenBank/DDBJ databases">
        <authorList>
            <person name="McCartney M.A."/>
            <person name="Auch B."/>
            <person name="Kono T."/>
            <person name="Mallez S."/>
            <person name="Becker A."/>
            <person name="Gohl D.M."/>
            <person name="Silverstein K.A.T."/>
            <person name="Koren S."/>
            <person name="Bechman K.B."/>
            <person name="Herman A."/>
            <person name="Abrahante J.E."/>
            <person name="Garbe J."/>
        </authorList>
    </citation>
    <scope>NUCLEOTIDE SEQUENCE</scope>
    <source>
        <strain evidence="2">Duluth1</strain>
        <tissue evidence="2">Whole animal</tissue>
    </source>
</reference>
<sequence>MSVFSDKKSVADDTYDSDSMTNNTDNSRSLTDASDVSDVEETDDSSKKSPLTNACRGCFPPDSRNELFLERLSSPADLKNSSTMSSTAVSTLTFASSLVPLLFSSIPSSDSTATISTSAVSPTISSLVGKTVKESGSGSKSKIWSIESIISG</sequence>
<name>A0A9D4EV64_DREPO</name>
<keyword evidence="3" id="KW-1185">Reference proteome</keyword>
<dbReference type="AlphaFoldDB" id="A0A9D4EV64"/>
<evidence type="ECO:0000313" key="2">
    <source>
        <dbReference type="EMBL" id="KAH3784635.1"/>
    </source>
</evidence>
<gene>
    <name evidence="2" type="ORF">DPMN_162598</name>
</gene>
<evidence type="ECO:0000256" key="1">
    <source>
        <dbReference type="SAM" id="MobiDB-lite"/>
    </source>
</evidence>
<evidence type="ECO:0000313" key="3">
    <source>
        <dbReference type="Proteomes" id="UP000828390"/>
    </source>
</evidence>
<reference evidence="2" key="1">
    <citation type="journal article" date="2019" name="bioRxiv">
        <title>The Genome of the Zebra Mussel, Dreissena polymorpha: A Resource for Invasive Species Research.</title>
        <authorList>
            <person name="McCartney M.A."/>
            <person name="Auch B."/>
            <person name="Kono T."/>
            <person name="Mallez S."/>
            <person name="Zhang Y."/>
            <person name="Obille A."/>
            <person name="Becker A."/>
            <person name="Abrahante J.E."/>
            <person name="Garbe J."/>
            <person name="Badalamenti J.P."/>
            <person name="Herman A."/>
            <person name="Mangelson H."/>
            <person name="Liachko I."/>
            <person name="Sullivan S."/>
            <person name="Sone E.D."/>
            <person name="Koren S."/>
            <person name="Silverstein K.A.T."/>
            <person name="Beckman K.B."/>
            <person name="Gohl D.M."/>
        </authorList>
    </citation>
    <scope>NUCLEOTIDE SEQUENCE</scope>
    <source>
        <strain evidence="2">Duluth1</strain>
        <tissue evidence="2">Whole animal</tissue>
    </source>
</reference>
<dbReference type="EMBL" id="JAIWYP010000008">
    <property type="protein sequence ID" value="KAH3784635.1"/>
    <property type="molecule type" value="Genomic_DNA"/>
</dbReference>
<comment type="caution">
    <text evidence="2">The sequence shown here is derived from an EMBL/GenBank/DDBJ whole genome shotgun (WGS) entry which is preliminary data.</text>
</comment>
<accession>A0A9D4EV64</accession>
<feature type="compositionally biased region" description="Basic and acidic residues" evidence="1">
    <location>
        <begin position="1"/>
        <end position="11"/>
    </location>
</feature>
<proteinExistence type="predicted"/>
<feature type="compositionally biased region" description="Polar residues" evidence="1">
    <location>
        <begin position="17"/>
        <end position="31"/>
    </location>
</feature>
<organism evidence="2 3">
    <name type="scientific">Dreissena polymorpha</name>
    <name type="common">Zebra mussel</name>
    <name type="synonym">Mytilus polymorpha</name>
    <dbReference type="NCBI Taxonomy" id="45954"/>
    <lineage>
        <taxon>Eukaryota</taxon>
        <taxon>Metazoa</taxon>
        <taxon>Spiralia</taxon>
        <taxon>Lophotrochozoa</taxon>
        <taxon>Mollusca</taxon>
        <taxon>Bivalvia</taxon>
        <taxon>Autobranchia</taxon>
        <taxon>Heteroconchia</taxon>
        <taxon>Euheterodonta</taxon>
        <taxon>Imparidentia</taxon>
        <taxon>Neoheterodontei</taxon>
        <taxon>Myida</taxon>
        <taxon>Dreissenoidea</taxon>
        <taxon>Dreissenidae</taxon>
        <taxon>Dreissena</taxon>
    </lineage>
</organism>
<dbReference type="Proteomes" id="UP000828390">
    <property type="component" value="Unassembled WGS sequence"/>
</dbReference>
<feature type="region of interest" description="Disordered" evidence="1">
    <location>
        <begin position="1"/>
        <end position="56"/>
    </location>
</feature>